<dbReference type="GO" id="GO:0005524">
    <property type="term" value="F:ATP binding"/>
    <property type="evidence" value="ECO:0007669"/>
    <property type="project" value="UniProtKB-UniRule"/>
</dbReference>
<comment type="subcellular location">
    <subcellularLocation>
        <location evidence="1">Membrane</location>
        <topology evidence="1">Single-pass membrane protein</topology>
    </subcellularLocation>
</comment>
<dbReference type="Proteomes" id="UP001085076">
    <property type="component" value="Miscellaneous, Linkage group lg05"/>
</dbReference>
<comment type="caution">
    <text evidence="19">The sequence shown here is derived from an EMBL/GenBank/DDBJ whole genome shotgun (WGS) entry which is preliminary data.</text>
</comment>
<organism evidence="19 20">
    <name type="scientific">Dioscorea zingiberensis</name>
    <dbReference type="NCBI Taxonomy" id="325984"/>
    <lineage>
        <taxon>Eukaryota</taxon>
        <taxon>Viridiplantae</taxon>
        <taxon>Streptophyta</taxon>
        <taxon>Embryophyta</taxon>
        <taxon>Tracheophyta</taxon>
        <taxon>Spermatophyta</taxon>
        <taxon>Magnoliopsida</taxon>
        <taxon>Liliopsida</taxon>
        <taxon>Dioscoreales</taxon>
        <taxon>Dioscoreaceae</taxon>
        <taxon>Dioscorea</taxon>
    </lineage>
</organism>
<evidence type="ECO:0000256" key="5">
    <source>
        <dbReference type="ARBA" id="ARBA00022679"/>
    </source>
</evidence>
<evidence type="ECO:0000256" key="14">
    <source>
        <dbReference type="PROSITE-ProRule" id="PRU10141"/>
    </source>
</evidence>
<evidence type="ECO:0000256" key="1">
    <source>
        <dbReference type="ARBA" id="ARBA00004167"/>
    </source>
</evidence>
<sequence>MSGDSSPFLTDELSKRTVVFGLHMWVVVGIGIGAAFVLLLFLISLWITSKRATVHHHKSSTTIPNTSKEIPEVRIDPYPMPSSHPLSIHNPPPESNPSPVSTERRALLSASGEESPNAQQRINIAIGKGHKMITYPEGRSGEQALVVGPEVSHLGWGHWYTLRELEVATNMFSPENVIGEGGYGIVYHGVLQDNTQVAIKNLLNNRGQAQREFKVEVDAIGRVRHKNLVRLLGYCAEGAHRMLVYEYVDNGNMDQWLHGDIGQCSPLTWEIRMNIILGIAKGLMYLHEALEPKVVHRDVKSSNILLDKQWNAKVSDFGLAKLLDAESNYVTTRVMGTFGYVAPEYASSGMLNERSDVYSFGILIMEIISGRNPVDYSRPVGEVNLVEWLKSMVSSRNAEGVLDPRIQEKPSSRSLKRTLLVALRCVDPDSLKRPKMGHVVHMLEVDDFAYNRDDRRGEKDNSKTNYEGFPGKPVEKPLKEPEDSIVRA</sequence>
<dbReference type="InterPro" id="IPR008271">
    <property type="entry name" value="Ser/Thr_kinase_AS"/>
</dbReference>
<dbReference type="FunFam" id="1.10.510.10:FF:000035">
    <property type="entry name" value="Putative receptor-like serine/threonine-protein kinase"/>
    <property type="match status" value="1"/>
</dbReference>
<gene>
    <name evidence="19" type="ORF">J5N97_019959</name>
</gene>
<dbReference type="InterPro" id="IPR017441">
    <property type="entry name" value="Protein_kinase_ATP_BS"/>
</dbReference>
<dbReference type="InterPro" id="IPR011009">
    <property type="entry name" value="Kinase-like_dom_sf"/>
</dbReference>
<feature type="compositionally biased region" description="Basic and acidic residues" evidence="16">
    <location>
        <begin position="473"/>
        <end position="488"/>
    </location>
</feature>
<accession>A0A9D5HD73</accession>
<dbReference type="SUPFAM" id="SSF56112">
    <property type="entry name" value="Protein kinase-like (PK-like)"/>
    <property type="match status" value="1"/>
</dbReference>
<evidence type="ECO:0000259" key="18">
    <source>
        <dbReference type="PROSITE" id="PS50011"/>
    </source>
</evidence>
<evidence type="ECO:0000256" key="8">
    <source>
        <dbReference type="ARBA" id="ARBA00022777"/>
    </source>
</evidence>
<evidence type="ECO:0000256" key="7">
    <source>
        <dbReference type="ARBA" id="ARBA00022741"/>
    </source>
</evidence>
<reference evidence="19" key="1">
    <citation type="submission" date="2021-03" db="EMBL/GenBank/DDBJ databases">
        <authorList>
            <person name="Li Z."/>
            <person name="Yang C."/>
        </authorList>
    </citation>
    <scope>NUCLEOTIDE SEQUENCE</scope>
    <source>
        <strain evidence="19">Dzin_1.0</strain>
        <tissue evidence="19">Leaf</tissue>
    </source>
</reference>
<keyword evidence="6 17" id="KW-0812">Transmembrane</keyword>
<keyword evidence="8" id="KW-0418">Kinase</keyword>
<dbReference type="PROSITE" id="PS50011">
    <property type="entry name" value="PROTEIN_KINASE_DOM"/>
    <property type="match status" value="1"/>
</dbReference>
<comment type="similarity">
    <text evidence="15">Belongs to the protein kinase superfamily.</text>
</comment>
<feature type="compositionally biased region" description="Basic and acidic residues" evidence="16">
    <location>
        <begin position="451"/>
        <end position="462"/>
    </location>
</feature>
<evidence type="ECO:0000256" key="17">
    <source>
        <dbReference type="SAM" id="Phobius"/>
    </source>
</evidence>
<keyword evidence="20" id="KW-1185">Reference proteome</keyword>
<keyword evidence="11 17" id="KW-0472">Membrane</keyword>
<evidence type="ECO:0000256" key="10">
    <source>
        <dbReference type="ARBA" id="ARBA00022989"/>
    </source>
</evidence>
<keyword evidence="7 14" id="KW-0547">Nucleotide-binding</keyword>
<dbReference type="OrthoDB" id="4062651at2759"/>
<keyword evidence="3 15" id="KW-0723">Serine/threonine-protein kinase</keyword>
<dbReference type="InterPro" id="IPR052232">
    <property type="entry name" value="RLK_Ser/Thr-Kinase"/>
</dbReference>
<feature type="transmembrane region" description="Helical" evidence="17">
    <location>
        <begin position="20"/>
        <end position="48"/>
    </location>
</feature>
<keyword evidence="10 17" id="KW-1133">Transmembrane helix</keyword>
<dbReference type="FunFam" id="3.30.200.20:FF:000173">
    <property type="entry name" value="Probable serine/threonine-protein kinase At1g01540"/>
    <property type="match status" value="1"/>
</dbReference>
<dbReference type="PANTHER" id="PTHR47984">
    <property type="entry name" value="OS01G0323000 PROTEIN"/>
    <property type="match status" value="1"/>
</dbReference>
<dbReference type="AlphaFoldDB" id="A0A9D5HD73"/>
<evidence type="ECO:0000256" key="2">
    <source>
        <dbReference type="ARBA" id="ARBA00012513"/>
    </source>
</evidence>
<evidence type="ECO:0000256" key="15">
    <source>
        <dbReference type="RuleBase" id="RU000304"/>
    </source>
</evidence>
<dbReference type="GO" id="GO:0004674">
    <property type="term" value="F:protein serine/threonine kinase activity"/>
    <property type="evidence" value="ECO:0007669"/>
    <property type="project" value="UniProtKB-KW"/>
</dbReference>
<name>A0A9D5HD73_9LILI</name>
<evidence type="ECO:0000256" key="12">
    <source>
        <dbReference type="ARBA" id="ARBA00047899"/>
    </source>
</evidence>
<evidence type="ECO:0000256" key="6">
    <source>
        <dbReference type="ARBA" id="ARBA00022692"/>
    </source>
</evidence>
<dbReference type="EC" id="2.7.11.1" evidence="2"/>
<feature type="domain" description="Protein kinase" evidence="18">
    <location>
        <begin position="172"/>
        <end position="436"/>
    </location>
</feature>
<proteinExistence type="inferred from homology"/>
<evidence type="ECO:0000256" key="11">
    <source>
        <dbReference type="ARBA" id="ARBA00023136"/>
    </source>
</evidence>
<reference evidence="19" key="2">
    <citation type="journal article" date="2022" name="Hortic Res">
        <title>The genome of Dioscorea zingiberensis sheds light on the biosynthesis, origin and evolution of the medicinally important diosgenin saponins.</title>
        <authorList>
            <person name="Li Y."/>
            <person name="Tan C."/>
            <person name="Li Z."/>
            <person name="Guo J."/>
            <person name="Li S."/>
            <person name="Chen X."/>
            <person name="Wang C."/>
            <person name="Dai X."/>
            <person name="Yang H."/>
            <person name="Song W."/>
            <person name="Hou L."/>
            <person name="Xu J."/>
            <person name="Tong Z."/>
            <person name="Xu A."/>
            <person name="Yuan X."/>
            <person name="Wang W."/>
            <person name="Yang Q."/>
            <person name="Chen L."/>
            <person name="Sun Z."/>
            <person name="Wang K."/>
            <person name="Pan B."/>
            <person name="Chen J."/>
            <person name="Bao Y."/>
            <person name="Liu F."/>
            <person name="Qi X."/>
            <person name="Gang D.R."/>
            <person name="Wen J."/>
            <person name="Li J."/>
        </authorList>
    </citation>
    <scope>NUCLEOTIDE SEQUENCE</scope>
    <source>
        <strain evidence="19">Dzin_1.0</strain>
    </source>
</reference>
<evidence type="ECO:0000256" key="16">
    <source>
        <dbReference type="SAM" id="MobiDB-lite"/>
    </source>
</evidence>
<keyword evidence="4" id="KW-0597">Phosphoprotein</keyword>
<evidence type="ECO:0000313" key="19">
    <source>
        <dbReference type="EMBL" id="KAJ0972000.1"/>
    </source>
</evidence>
<comment type="catalytic activity">
    <reaction evidence="12">
        <text>L-threonyl-[protein] + ATP = O-phospho-L-threonyl-[protein] + ADP + H(+)</text>
        <dbReference type="Rhea" id="RHEA:46608"/>
        <dbReference type="Rhea" id="RHEA-COMP:11060"/>
        <dbReference type="Rhea" id="RHEA-COMP:11605"/>
        <dbReference type="ChEBI" id="CHEBI:15378"/>
        <dbReference type="ChEBI" id="CHEBI:30013"/>
        <dbReference type="ChEBI" id="CHEBI:30616"/>
        <dbReference type="ChEBI" id="CHEBI:61977"/>
        <dbReference type="ChEBI" id="CHEBI:456216"/>
        <dbReference type="EC" id="2.7.11.1"/>
    </reaction>
</comment>
<evidence type="ECO:0000313" key="20">
    <source>
        <dbReference type="Proteomes" id="UP001085076"/>
    </source>
</evidence>
<dbReference type="SMART" id="SM00220">
    <property type="entry name" value="S_TKc"/>
    <property type="match status" value="1"/>
</dbReference>
<keyword evidence="5" id="KW-0808">Transferase</keyword>
<evidence type="ECO:0000256" key="9">
    <source>
        <dbReference type="ARBA" id="ARBA00022840"/>
    </source>
</evidence>
<comment type="catalytic activity">
    <reaction evidence="13">
        <text>L-seryl-[protein] + ATP = O-phospho-L-seryl-[protein] + ADP + H(+)</text>
        <dbReference type="Rhea" id="RHEA:17989"/>
        <dbReference type="Rhea" id="RHEA-COMP:9863"/>
        <dbReference type="Rhea" id="RHEA-COMP:11604"/>
        <dbReference type="ChEBI" id="CHEBI:15378"/>
        <dbReference type="ChEBI" id="CHEBI:29999"/>
        <dbReference type="ChEBI" id="CHEBI:30616"/>
        <dbReference type="ChEBI" id="CHEBI:83421"/>
        <dbReference type="ChEBI" id="CHEBI:456216"/>
        <dbReference type="EC" id="2.7.11.1"/>
    </reaction>
</comment>
<dbReference type="GO" id="GO:0016020">
    <property type="term" value="C:membrane"/>
    <property type="evidence" value="ECO:0007669"/>
    <property type="project" value="UniProtKB-SubCell"/>
</dbReference>
<dbReference type="EMBL" id="JAGGNH010000005">
    <property type="protein sequence ID" value="KAJ0972000.1"/>
    <property type="molecule type" value="Genomic_DNA"/>
</dbReference>
<evidence type="ECO:0000256" key="13">
    <source>
        <dbReference type="ARBA" id="ARBA00048679"/>
    </source>
</evidence>
<evidence type="ECO:0000256" key="4">
    <source>
        <dbReference type="ARBA" id="ARBA00022553"/>
    </source>
</evidence>
<evidence type="ECO:0000256" key="3">
    <source>
        <dbReference type="ARBA" id="ARBA00022527"/>
    </source>
</evidence>
<dbReference type="PROSITE" id="PS00107">
    <property type="entry name" value="PROTEIN_KINASE_ATP"/>
    <property type="match status" value="1"/>
</dbReference>
<dbReference type="PANTHER" id="PTHR47984:SF10">
    <property type="entry name" value="PROTEIN KINASE SUPERFAMILY PROTEIN"/>
    <property type="match status" value="1"/>
</dbReference>
<dbReference type="PROSITE" id="PS00108">
    <property type="entry name" value="PROTEIN_KINASE_ST"/>
    <property type="match status" value="1"/>
</dbReference>
<protein>
    <recommendedName>
        <fullName evidence="2">non-specific serine/threonine protein kinase</fullName>
        <ecNumber evidence="2">2.7.11.1</ecNumber>
    </recommendedName>
</protein>
<feature type="binding site" evidence="14">
    <location>
        <position position="200"/>
    </location>
    <ligand>
        <name>ATP</name>
        <dbReference type="ChEBI" id="CHEBI:30616"/>
    </ligand>
</feature>
<feature type="region of interest" description="Disordered" evidence="16">
    <location>
        <begin position="451"/>
        <end position="488"/>
    </location>
</feature>
<keyword evidence="9 14" id="KW-0067">ATP-binding</keyword>
<dbReference type="Gene3D" id="1.10.510.10">
    <property type="entry name" value="Transferase(Phosphotransferase) domain 1"/>
    <property type="match status" value="1"/>
</dbReference>
<dbReference type="InterPro" id="IPR001245">
    <property type="entry name" value="Ser-Thr/Tyr_kinase_cat_dom"/>
</dbReference>
<dbReference type="CDD" id="cd14066">
    <property type="entry name" value="STKc_IRAK"/>
    <property type="match status" value="1"/>
</dbReference>
<feature type="region of interest" description="Disordered" evidence="16">
    <location>
        <begin position="56"/>
        <end position="118"/>
    </location>
</feature>
<dbReference type="Pfam" id="PF07714">
    <property type="entry name" value="PK_Tyr_Ser-Thr"/>
    <property type="match status" value="1"/>
</dbReference>
<dbReference type="InterPro" id="IPR000719">
    <property type="entry name" value="Prot_kinase_dom"/>
</dbReference>
<dbReference type="Gene3D" id="3.30.200.20">
    <property type="entry name" value="Phosphorylase Kinase, domain 1"/>
    <property type="match status" value="1"/>
</dbReference>